<organism evidence="2 3">
    <name type="scientific">Pseudofulvibacter geojedonensis</name>
    <dbReference type="NCBI Taxonomy" id="1123758"/>
    <lineage>
        <taxon>Bacteria</taxon>
        <taxon>Pseudomonadati</taxon>
        <taxon>Bacteroidota</taxon>
        <taxon>Flavobacteriia</taxon>
        <taxon>Flavobacteriales</taxon>
        <taxon>Flavobacteriaceae</taxon>
        <taxon>Pseudofulvibacter</taxon>
    </lineage>
</organism>
<dbReference type="Proteomes" id="UP001596997">
    <property type="component" value="Unassembled WGS sequence"/>
</dbReference>
<dbReference type="InterPro" id="IPR036188">
    <property type="entry name" value="FAD/NAD-bd_sf"/>
</dbReference>
<dbReference type="PANTHER" id="PTHR43539:SF78">
    <property type="entry name" value="FLAVIN-CONTAINING MONOOXYGENASE"/>
    <property type="match status" value="1"/>
</dbReference>
<dbReference type="PRINTS" id="PR00368">
    <property type="entry name" value="FADPNR"/>
</dbReference>
<evidence type="ECO:0000313" key="2">
    <source>
        <dbReference type="EMBL" id="MFD0963874.1"/>
    </source>
</evidence>
<dbReference type="GO" id="GO:0004497">
    <property type="term" value="F:monooxygenase activity"/>
    <property type="evidence" value="ECO:0007669"/>
    <property type="project" value="UniProtKB-KW"/>
</dbReference>
<dbReference type="SUPFAM" id="SSF51905">
    <property type="entry name" value="FAD/NAD(P)-binding domain"/>
    <property type="match status" value="1"/>
</dbReference>
<gene>
    <name evidence="2" type="ORF">ACFQ1O_07635</name>
</gene>
<sequence>MKDYIIIGAGQAGLAMAYYLKKQQKNFIVVDANKEVGAPWLKRWDSLKLFTPSEFNNLPGMKFPSKKGHYANKYEVADYLKAYVKEFDIPIAFNQKVHSLKKEDDVFIIKSDTQRYTSRNVIIATGPFHTPFTPACHKNIDSDIIQIHSEHYKNPNQLQEGDTLVVGAGDSGVQILDEISKTNRKVYFSGNTNIGTLPQEFLGKTLWWWFSKIGFLTANKYSWLGKKLSNNSQPVIGTDVKTLFNKENVTCVGRTLDAEKKVLVFEKDRLTNIKNIIWATGFKPNFNWIEDIKLDNKQYPKNYRGVSEDLEGLFFIGLPWLYTRGSATLGGVKKDAEYLSKFINKKDKKLQAV</sequence>
<evidence type="ECO:0000313" key="3">
    <source>
        <dbReference type="Proteomes" id="UP001596997"/>
    </source>
</evidence>
<evidence type="ECO:0000256" key="1">
    <source>
        <dbReference type="ARBA" id="ARBA00023002"/>
    </source>
</evidence>
<dbReference type="Pfam" id="PF13738">
    <property type="entry name" value="Pyr_redox_3"/>
    <property type="match status" value="1"/>
</dbReference>
<dbReference type="Gene3D" id="3.50.50.60">
    <property type="entry name" value="FAD/NAD(P)-binding domain"/>
    <property type="match status" value="1"/>
</dbReference>
<keyword evidence="3" id="KW-1185">Reference proteome</keyword>
<keyword evidence="1 2" id="KW-0560">Oxidoreductase</keyword>
<dbReference type="InterPro" id="IPR050982">
    <property type="entry name" value="Auxin_biosynth/cation_transpt"/>
</dbReference>
<protein>
    <submittedName>
        <fullName evidence="2">Flavin-containing monooxygenase</fullName>
        <ecNumber evidence="2">1.14.13.-</ecNumber>
    </submittedName>
</protein>
<reference evidence="3" key="1">
    <citation type="journal article" date="2019" name="Int. J. Syst. Evol. Microbiol.">
        <title>The Global Catalogue of Microorganisms (GCM) 10K type strain sequencing project: providing services to taxonomists for standard genome sequencing and annotation.</title>
        <authorList>
            <consortium name="The Broad Institute Genomics Platform"/>
            <consortium name="The Broad Institute Genome Sequencing Center for Infectious Disease"/>
            <person name="Wu L."/>
            <person name="Ma J."/>
        </authorList>
    </citation>
    <scope>NUCLEOTIDE SEQUENCE [LARGE SCALE GENOMIC DNA]</scope>
    <source>
        <strain evidence="3">CCUG 62114</strain>
    </source>
</reference>
<dbReference type="RefSeq" id="WP_377715036.1">
    <property type="nucleotide sequence ID" value="NZ_JBHTJM010000008.1"/>
</dbReference>
<proteinExistence type="predicted"/>
<dbReference type="EC" id="1.14.13.-" evidence="2"/>
<keyword evidence="2" id="KW-0503">Monooxygenase</keyword>
<dbReference type="PANTHER" id="PTHR43539">
    <property type="entry name" value="FLAVIN-BINDING MONOOXYGENASE-LIKE PROTEIN (AFU_ORTHOLOGUE AFUA_4G09220)"/>
    <property type="match status" value="1"/>
</dbReference>
<dbReference type="EMBL" id="JBHTJM010000008">
    <property type="protein sequence ID" value="MFD0963874.1"/>
    <property type="molecule type" value="Genomic_DNA"/>
</dbReference>
<comment type="caution">
    <text evidence="2">The sequence shown here is derived from an EMBL/GenBank/DDBJ whole genome shotgun (WGS) entry which is preliminary data.</text>
</comment>
<dbReference type="PRINTS" id="PR00469">
    <property type="entry name" value="PNDRDTASEII"/>
</dbReference>
<name>A0ABW3I365_9FLAO</name>
<accession>A0ABW3I365</accession>